<feature type="region of interest" description="Disordered" evidence="1">
    <location>
        <begin position="38"/>
        <end position="60"/>
    </location>
</feature>
<reference evidence="2 3" key="1">
    <citation type="journal article" date="2019" name="Int. J. Syst. Evol. Microbiol.">
        <title>The Global Catalogue of Microorganisms (GCM) 10K type strain sequencing project: providing services to taxonomists for standard genome sequencing and annotation.</title>
        <authorList>
            <consortium name="The Broad Institute Genomics Platform"/>
            <consortium name="The Broad Institute Genome Sequencing Center for Infectious Disease"/>
            <person name="Wu L."/>
            <person name="Ma J."/>
        </authorList>
    </citation>
    <scope>NUCLEOTIDE SEQUENCE [LARGE SCALE GENOMIC DNA]</scope>
    <source>
        <strain evidence="2 3">JCM 14901</strain>
    </source>
</reference>
<feature type="region of interest" description="Disordered" evidence="1">
    <location>
        <begin position="1"/>
        <end position="22"/>
    </location>
</feature>
<comment type="caution">
    <text evidence="2">The sequence shown here is derived from an EMBL/GenBank/DDBJ whole genome shotgun (WGS) entry which is preliminary data.</text>
</comment>
<sequence length="60" mass="6118">MGGASLMQDVGAEEASDDVGTVRRAVGHSASVLRGCRAPLGLGREKTQGVRALSPHDESA</sequence>
<keyword evidence="3" id="KW-1185">Reference proteome</keyword>
<name>A0ABN2QXL3_9MICO</name>
<feature type="compositionally biased region" description="Basic and acidic residues" evidence="1">
    <location>
        <begin position="43"/>
        <end position="60"/>
    </location>
</feature>
<evidence type="ECO:0000256" key="1">
    <source>
        <dbReference type="SAM" id="MobiDB-lite"/>
    </source>
</evidence>
<dbReference type="Proteomes" id="UP001499933">
    <property type="component" value="Unassembled WGS sequence"/>
</dbReference>
<accession>A0ABN2QXL3</accession>
<evidence type="ECO:0000313" key="2">
    <source>
        <dbReference type="EMBL" id="GAA1959995.1"/>
    </source>
</evidence>
<dbReference type="EMBL" id="BAAAOG010000004">
    <property type="protein sequence ID" value="GAA1959995.1"/>
    <property type="molecule type" value="Genomic_DNA"/>
</dbReference>
<proteinExistence type="predicted"/>
<gene>
    <name evidence="2" type="ORF">GCM10009776_23190</name>
</gene>
<organism evidence="2 3">
    <name type="scientific">Microbacterium deminutum</name>
    <dbReference type="NCBI Taxonomy" id="344164"/>
    <lineage>
        <taxon>Bacteria</taxon>
        <taxon>Bacillati</taxon>
        <taxon>Actinomycetota</taxon>
        <taxon>Actinomycetes</taxon>
        <taxon>Micrococcales</taxon>
        <taxon>Microbacteriaceae</taxon>
        <taxon>Microbacterium</taxon>
    </lineage>
</organism>
<evidence type="ECO:0000313" key="3">
    <source>
        <dbReference type="Proteomes" id="UP001499933"/>
    </source>
</evidence>
<protein>
    <submittedName>
        <fullName evidence="2">Uncharacterized protein</fullName>
    </submittedName>
</protein>